<reference evidence="1" key="1">
    <citation type="submission" date="2018-06" db="EMBL/GenBank/DDBJ databases">
        <authorList>
            <person name="Zhirakovskaya E."/>
        </authorList>
    </citation>
    <scope>NUCLEOTIDE SEQUENCE</scope>
</reference>
<gene>
    <name evidence="1" type="ORF">MNBD_GAMMA07-2026</name>
</gene>
<accession>A0A3B0X154</accession>
<organism evidence="1">
    <name type="scientific">hydrothermal vent metagenome</name>
    <dbReference type="NCBI Taxonomy" id="652676"/>
    <lineage>
        <taxon>unclassified sequences</taxon>
        <taxon>metagenomes</taxon>
        <taxon>ecological metagenomes</taxon>
    </lineage>
</organism>
<sequence>MNLSVEFLFDFCPDAKMADSEGELNSYKEITPQ</sequence>
<evidence type="ECO:0000313" key="1">
    <source>
        <dbReference type="EMBL" id="VAW56617.1"/>
    </source>
</evidence>
<proteinExistence type="predicted"/>
<feature type="non-terminal residue" evidence="1">
    <location>
        <position position="33"/>
    </location>
</feature>
<dbReference type="EMBL" id="UOFF01000260">
    <property type="protein sequence ID" value="VAW56617.1"/>
    <property type="molecule type" value="Genomic_DNA"/>
</dbReference>
<name>A0A3B0X154_9ZZZZ</name>
<dbReference type="AlphaFoldDB" id="A0A3B0X154"/>
<protein>
    <submittedName>
        <fullName evidence="1">Uncharacterized protein</fullName>
    </submittedName>
</protein>